<feature type="transmembrane region" description="Helical" evidence="1">
    <location>
        <begin position="244"/>
        <end position="260"/>
    </location>
</feature>
<feature type="transmembrane region" description="Helical" evidence="1">
    <location>
        <begin position="395"/>
        <end position="415"/>
    </location>
</feature>
<feature type="transmembrane region" description="Helical" evidence="1">
    <location>
        <begin position="366"/>
        <end position="383"/>
    </location>
</feature>
<dbReference type="STRING" id="1630136.AS592_03905"/>
<dbReference type="OrthoDB" id="9765464at2"/>
<proteinExistence type="predicted"/>
<dbReference type="AlphaFoldDB" id="A0A151CD67"/>
<accession>A0A151CD67</accession>
<organism evidence="2 3">
    <name type="scientific">Sulfurovum riftiae</name>
    <dbReference type="NCBI Taxonomy" id="1630136"/>
    <lineage>
        <taxon>Bacteria</taxon>
        <taxon>Pseudomonadati</taxon>
        <taxon>Campylobacterota</taxon>
        <taxon>Epsilonproteobacteria</taxon>
        <taxon>Campylobacterales</taxon>
        <taxon>Sulfurovaceae</taxon>
        <taxon>Sulfurovum</taxon>
    </lineage>
</organism>
<feature type="transmembrane region" description="Helical" evidence="1">
    <location>
        <begin position="6"/>
        <end position="25"/>
    </location>
</feature>
<feature type="transmembrane region" description="Helical" evidence="1">
    <location>
        <begin position="585"/>
        <end position="606"/>
    </location>
</feature>
<feature type="transmembrane region" description="Helical" evidence="1">
    <location>
        <begin position="182"/>
        <end position="201"/>
    </location>
</feature>
<evidence type="ECO:0000313" key="3">
    <source>
        <dbReference type="Proteomes" id="UP000075359"/>
    </source>
</evidence>
<evidence type="ECO:0000256" key="1">
    <source>
        <dbReference type="SAM" id="Phobius"/>
    </source>
</evidence>
<protein>
    <recommendedName>
        <fullName evidence="4">Glycosyltransferase RgtA/B/C/D-like domain-containing protein</fullName>
    </recommendedName>
</protein>
<feature type="transmembrane region" description="Helical" evidence="1">
    <location>
        <begin position="555"/>
        <end position="573"/>
    </location>
</feature>
<keyword evidence="1" id="KW-0472">Membrane</keyword>
<keyword evidence="1" id="KW-0812">Transmembrane</keyword>
<name>A0A151CD67_9BACT</name>
<keyword evidence="3" id="KW-1185">Reference proteome</keyword>
<keyword evidence="1" id="KW-1133">Transmembrane helix</keyword>
<feature type="transmembrane region" description="Helical" evidence="1">
    <location>
        <begin position="528"/>
        <end position="549"/>
    </location>
</feature>
<sequence>MKKMFSRKVVLMLFFVLWGLFYYFFTQVHINGIKRHSLDSMVFSFHVHSKIDQNVKLHIAADRTKIHWVECNKEKITFTYKKMQWFEGLGEQVFVPLYNGDNICKVKMYSAVKNHRFVVKRKITFFDYTVLFILFGIPLFSLMFYAFMWVLDKIRKHFHYDEQINSKSLVVDLDSTGNKNGWALKLFYGILFAGVVLRLLYFNKFGIMLFQHDWHGHIEFIKYIAENWTLPLPSKGLEYPQQPLYYLVTGGLYALFRHFGLNEQDALYGLGFFSLFCSMVFLYYSYRLMTLMSQNIWVRTVAMVFVSLTPSLIYMSARINNDVLVMALSAFSLYYSVKSYQNGFKTGFYTALTGVSLLFLTKISAAPVELLLFALLLVSYMKAEEGNTSMVRKALYLFGLVGLFLLGFTLLKVYLPVESTFHMVNSSGYFPRQHIETFGMDYFGTFNLPALVHTGYSYIFGDDAIRFSFLSYQYGTMFFGEFDYAYFLGKSTYLHLAMQSVLVLGLLFPLGFMLFAVRSYRLPLLDKLLFATLLLNFLLILKFMFAYPSICNTDFRYFVGSLVLLALVFAKGLEPLYNKKLMGTILKIWITLLAGCEIFFLIFLIMA</sequence>
<gene>
    <name evidence="2" type="ORF">AS592_03905</name>
</gene>
<reference evidence="2 3" key="1">
    <citation type="submission" date="2015-11" db="EMBL/GenBank/DDBJ databases">
        <title>Draft genome of Sulfurovum riftiae 1812E, a member of the Epsilonproteobacteria isolated from the tube of the deep-sea hydrothermal vent tubewom Riftia pachyptila.</title>
        <authorList>
            <person name="Vetriani C."/>
            <person name="Giovannelli D."/>
        </authorList>
    </citation>
    <scope>NUCLEOTIDE SEQUENCE [LARGE SCALE GENOMIC DNA]</scope>
    <source>
        <strain evidence="2 3">1812E</strain>
    </source>
</reference>
<feature type="transmembrane region" description="Helical" evidence="1">
    <location>
        <begin position="493"/>
        <end position="516"/>
    </location>
</feature>
<dbReference type="EMBL" id="LNKT01000072">
    <property type="protein sequence ID" value="KYJ85467.1"/>
    <property type="molecule type" value="Genomic_DNA"/>
</dbReference>
<dbReference type="Proteomes" id="UP000075359">
    <property type="component" value="Unassembled WGS sequence"/>
</dbReference>
<comment type="caution">
    <text evidence="2">The sequence shown here is derived from an EMBL/GenBank/DDBJ whole genome shotgun (WGS) entry which is preliminary data.</text>
</comment>
<feature type="transmembrane region" description="Helical" evidence="1">
    <location>
        <begin position="266"/>
        <end position="284"/>
    </location>
</feature>
<evidence type="ECO:0008006" key="4">
    <source>
        <dbReference type="Google" id="ProtNLM"/>
    </source>
</evidence>
<evidence type="ECO:0000313" key="2">
    <source>
        <dbReference type="EMBL" id="KYJ85467.1"/>
    </source>
</evidence>
<feature type="transmembrane region" description="Helical" evidence="1">
    <location>
        <begin position="125"/>
        <end position="151"/>
    </location>
</feature>
<feature type="transmembrane region" description="Helical" evidence="1">
    <location>
        <begin position="296"/>
        <end position="313"/>
    </location>
</feature>